<dbReference type="Proteomes" id="UP000269221">
    <property type="component" value="Unassembled WGS sequence"/>
</dbReference>
<dbReference type="AlphaFoldDB" id="A0A3M0JEY4"/>
<dbReference type="STRING" id="333673.A0A3M0JEY4"/>
<gene>
    <name evidence="4" type="ORF">DUI87_25917</name>
</gene>
<evidence type="ECO:0000313" key="4">
    <source>
        <dbReference type="EMBL" id="RMB97553.1"/>
    </source>
</evidence>
<evidence type="ECO:0000259" key="3">
    <source>
        <dbReference type="PROSITE" id="PS51233"/>
    </source>
</evidence>
<feature type="transmembrane region" description="Helical" evidence="2">
    <location>
        <begin position="153"/>
        <end position="172"/>
    </location>
</feature>
<feature type="region of interest" description="Disordered" evidence="1">
    <location>
        <begin position="412"/>
        <end position="436"/>
    </location>
</feature>
<name>A0A3M0JEY4_HIRRU</name>
<dbReference type="Pfam" id="PF00094">
    <property type="entry name" value="VWD"/>
    <property type="match status" value="1"/>
</dbReference>
<keyword evidence="2" id="KW-0472">Membrane</keyword>
<organism evidence="4 5">
    <name type="scientific">Hirundo rustica rustica</name>
    <dbReference type="NCBI Taxonomy" id="333673"/>
    <lineage>
        <taxon>Eukaryota</taxon>
        <taxon>Metazoa</taxon>
        <taxon>Chordata</taxon>
        <taxon>Craniata</taxon>
        <taxon>Vertebrata</taxon>
        <taxon>Euteleostomi</taxon>
        <taxon>Archelosauria</taxon>
        <taxon>Archosauria</taxon>
        <taxon>Dinosauria</taxon>
        <taxon>Saurischia</taxon>
        <taxon>Theropoda</taxon>
        <taxon>Coelurosauria</taxon>
        <taxon>Aves</taxon>
        <taxon>Neognathae</taxon>
        <taxon>Neoaves</taxon>
        <taxon>Telluraves</taxon>
        <taxon>Australaves</taxon>
        <taxon>Passeriformes</taxon>
        <taxon>Sylvioidea</taxon>
        <taxon>Hirundinidae</taxon>
        <taxon>Hirundo</taxon>
    </lineage>
</organism>
<dbReference type="Pfam" id="PF17517">
    <property type="entry name" value="IgGFc_binding"/>
    <property type="match status" value="1"/>
</dbReference>
<dbReference type="PANTHER" id="PTHR46534:SF2">
    <property type="entry name" value="VWFD DOMAIN-CONTAINING PROTEIN"/>
    <property type="match status" value="1"/>
</dbReference>
<proteinExistence type="predicted"/>
<protein>
    <recommendedName>
        <fullName evidence="3">VWFD domain-containing protein</fullName>
    </recommendedName>
</protein>
<dbReference type="InterPro" id="IPR035234">
    <property type="entry name" value="IgGFc-bd_N"/>
</dbReference>
<keyword evidence="5" id="KW-1185">Reference proteome</keyword>
<feature type="domain" description="VWFD" evidence="3">
    <location>
        <begin position="167"/>
        <end position="387"/>
    </location>
</feature>
<keyword evidence="2" id="KW-0812">Transmembrane</keyword>
<dbReference type="PANTHER" id="PTHR46534">
    <property type="entry name" value="IGGFC_BINDING DOMAIN-CONTAINING PROTEIN"/>
    <property type="match status" value="1"/>
</dbReference>
<evidence type="ECO:0000313" key="5">
    <source>
        <dbReference type="Proteomes" id="UP000269221"/>
    </source>
</evidence>
<dbReference type="EMBL" id="QRBI01000159">
    <property type="protein sequence ID" value="RMB97553.1"/>
    <property type="molecule type" value="Genomic_DNA"/>
</dbReference>
<dbReference type="PROSITE" id="PS51233">
    <property type="entry name" value="VWFD"/>
    <property type="match status" value="1"/>
</dbReference>
<evidence type="ECO:0000256" key="2">
    <source>
        <dbReference type="SAM" id="Phobius"/>
    </source>
</evidence>
<evidence type="ECO:0000256" key="1">
    <source>
        <dbReference type="SAM" id="MobiDB-lite"/>
    </source>
</evidence>
<accession>A0A3M0JEY4</accession>
<dbReference type="InterPro" id="IPR001846">
    <property type="entry name" value="VWF_type-D"/>
</dbReference>
<dbReference type="OrthoDB" id="5945029at2759"/>
<sequence length="436" mass="47335">MYSLTEFVVATGSTTTAVSITTTATFHYVGATYIPGVVLCLFLQPYHSLQLQSSQDFTGTAVVADTPVAVLSGHTCVKVSAGFDFVVEQLFPMTAWGRSYVVPPNPLQTDVDFIYVVMDEDNTITYNTGSGNATVAMVAGEVQMFVVNRNSHLYISAVVAVQMVFFFSGLSWQDPFLLVVPPVTAHCTAFHFSSVPSQYNHAILIAPTPATATTTLNHWPDKTLALQAIRDTDFFWASITMSTTMQSTENSQVPIGLLVFGFQSHTGYGFPGLRASTPISLSCEDLVKKEEKENCKVSSIGSITIHVGNLTVTAVQSENGMVRVLYNWDDHLVIKVPAALSGKVCGMFGNNNGDPHDDALSPDGKQVWDIVELGRSGKVTSESSHCQDTCNGDCGRCRWDQVVTYRAETWCGKSSQHSGPFQSCHDTVSPNSYVKN</sequence>
<keyword evidence="2" id="KW-1133">Transmembrane helix</keyword>
<comment type="caution">
    <text evidence="4">The sequence shown here is derived from an EMBL/GenBank/DDBJ whole genome shotgun (WGS) entry which is preliminary data.</text>
</comment>
<reference evidence="4 5" key="1">
    <citation type="submission" date="2018-07" db="EMBL/GenBank/DDBJ databases">
        <title>A high quality draft genome assembly of the barn swallow (H. rustica rustica).</title>
        <authorList>
            <person name="Formenti G."/>
            <person name="Chiara M."/>
            <person name="Poveda L."/>
            <person name="Francoijs K.-J."/>
            <person name="Bonisoli-Alquati A."/>
            <person name="Canova L."/>
            <person name="Gianfranceschi L."/>
            <person name="Horner D.S."/>
            <person name="Saino N."/>
        </authorList>
    </citation>
    <scope>NUCLEOTIDE SEQUENCE [LARGE SCALE GENOMIC DNA]</scope>
    <source>
        <strain evidence="4">Chelidonia</strain>
        <tissue evidence="4">Blood</tissue>
    </source>
</reference>
<feature type="transmembrane region" description="Helical" evidence="2">
    <location>
        <begin position="25"/>
        <end position="43"/>
    </location>
</feature>